<feature type="compositionally biased region" description="Basic residues" evidence="9">
    <location>
        <begin position="929"/>
        <end position="943"/>
    </location>
</feature>
<dbReference type="InterPro" id="IPR002877">
    <property type="entry name" value="RNA_MeTrfase_FtsJ_dom"/>
</dbReference>
<dbReference type="OMA" id="IYVIGFK"/>
<feature type="compositionally biased region" description="Polar residues" evidence="9">
    <location>
        <begin position="945"/>
        <end position="955"/>
    </location>
</feature>
<gene>
    <name evidence="13" type="ORF">PPERSA_11704</name>
</gene>
<feature type="region of interest" description="Disordered" evidence="9">
    <location>
        <begin position="498"/>
        <end position="519"/>
    </location>
</feature>
<dbReference type="GO" id="GO:0005730">
    <property type="term" value="C:nucleolus"/>
    <property type="evidence" value="ECO:0007669"/>
    <property type="project" value="UniProtKB-SubCell"/>
</dbReference>
<evidence type="ECO:0000313" key="14">
    <source>
        <dbReference type="Proteomes" id="UP000054937"/>
    </source>
</evidence>
<feature type="coiled-coil region" evidence="8">
    <location>
        <begin position="874"/>
        <end position="904"/>
    </location>
</feature>
<feature type="domain" description="Ribosomal RNA methyltransferase SPB1-like C-terminal" evidence="11">
    <location>
        <begin position="749"/>
        <end position="970"/>
    </location>
</feature>
<dbReference type="InterPro" id="IPR024576">
    <property type="entry name" value="rRNA_MeTfrase_Spb1_DUF3381"/>
</dbReference>
<feature type="compositionally biased region" description="Acidic residues" evidence="9">
    <location>
        <begin position="328"/>
        <end position="360"/>
    </location>
</feature>
<dbReference type="InterPro" id="IPR029063">
    <property type="entry name" value="SAM-dependent_MTases_sf"/>
</dbReference>
<feature type="compositionally biased region" description="Basic and acidic residues" evidence="9">
    <location>
        <begin position="958"/>
        <end position="976"/>
    </location>
</feature>
<dbReference type="InParanoid" id="A0A0V0R6V0"/>
<keyword evidence="5" id="KW-0808">Transferase</keyword>
<keyword evidence="7" id="KW-0539">Nucleus</keyword>
<accession>A0A0V0R6V0</accession>
<evidence type="ECO:0000259" key="12">
    <source>
        <dbReference type="Pfam" id="PF11861"/>
    </source>
</evidence>
<feature type="compositionally biased region" description="Acidic residues" evidence="9">
    <location>
        <begin position="367"/>
        <end position="406"/>
    </location>
</feature>
<feature type="domain" description="Ribosomal RNA methyltransferase FtsJ" evidence="10">
    <location>
        <begin position="7"/>
        <end position="183"/>
    </location>
</feature>
<feature type="domain" description="DUF3381" evidence="12">
    <location>
        <begin position="224"/>
        <end position="372"/>
    </location>
</feature>
<dbReference type="AlphaFoldDB" id="A0A0V0R6V0"/>
<dbReference type="HAMAP" id="MF_01547">
    <property type="entry name" value="RNA_methyltr_E"/>
    <property type="match status" value="1"/>
</dbReference>
<keyword evidence="4" id="KW-0489">Methyltransferase</keyword>
<feature type="region of interest" description="Disordered" evidence="9">
    <location>
        <begin position="586"/>
        <end position="708"/>
    </location>
</feature>
<evidence type="ECO:0000256" key="6">
    <source>
        <dbReference type="ARBA" id="ARBA00022691"/>
    </source>
</evidence>
<proteinExistence type="inferred from homology"/>
<organism evidence="13 14">
    <name type="scientific">Pseudocohnilembus persalinus</name>
    <name type="common">Ciliate</name>
    <dbReference type="NCBI Taxonomy" id="266149"/>
    <lineage>
        <taxon>Eukaryota</taxon>
        <taxon>Sar</taxon>
        <taxon>Alveolata</taxon>
        <taxon>Ciliophora</taxon>
        <taxon>Intramacronucleata</taxon>
        <taxon>Oligohymenophorea</taxon>
        <taxon>Scuticociliatia</taxon>
        <taxon>Philasterida</taxon>
        <taxon>Pseudocohnilembidae</taxon>
        <taxon>Pseudocohnilembus</taxon>
    </lineage>
</organism>
<keyword evidence="3" id="KW-0698">rRNA processing</keyword>
<evidence type="ECO:0000256" key="9">
    <source>
        <dbReference type="SAM" id="MobiDB-lite"/>
    </source>
</evidence>
<feature type="region of interest" description="Disordered" evidence="9">
    <location>
        <begin position="925"/>
        <end position="998"/>
    </location>
</feature>
<dbReference type="Pfam" id="PF11861">
    <property type="entry name" value="DUF3381"/>
    <property type="match status" value="1"/>
</dbReference>
<dbReference type="InterPro" id="IPR050082">
    <property type="entry name" value="RNA_methyltr_RlmE"/>
</dbReference>
<dbReference type="InterPro" id="IPR015507">
    <property type="entry name" value="rRNA-MeTfrase_E"/>
</dbReference>
<sequence length="998" mass="116505">MAKQQGYRSRASFKLIQINKKYNILNKAKVVIDLCAAPGGWLQVCEKFCPYGSIKIGVDLDKIPPIPGCKTFQEDITTPQCYKILKNELSGQKADVVLNDGAPNVGQNWSKDAFTQIELTLSALKLAVNFLRKGGTFITKVFRSTDYNALVYVMKKFFKKVEANKPLASRFASAEIFVCCIDFIAPDFIDEKLFDSKYIFKDTEFEISLKNANVEINSVDKILEKRRKRQGYADDAKQNMSSKIPFDDFIQAENPYPIFVQYTEIGLPSEEMSTIVPPPKFYDEYLQDLQVLGRRELGTLIKWRGQIRQKLRSQKQQTKQLKEGQEGQVEEEDQEEGEEIEEGEEFQGQDEEEDEGELSENENIQELNEEDADKFESGDEFEDEQGPEQEDEIDDEQLEKIEEEEDEFIKKQKKKELKELKKKKEKQEKQITNQGVSVEFQGNFDDQELFSISHKKALKKAGYIEVDDEVQEIKINKIRMTQSDIEDNLERIYEAQKNKKGKKEKLLKPGKNDLENSLDDNKLKCDQLQDKIENMKNKKSIKSQNLDDKEQEELIKSKIFQSNWFDRDIFKGVGGIQSIESEVQKQKQGNVDLFINPVTGQRSYINKDDYDNLEEDNEGEENDDEYSKDDILEQKKSKLSSDLIEEEQEEQKNGEEDDEEEEEEEDEEQFEDEEEYEEGEDEGEEDSEELDGYSDVSGENDDDEMYIDETLLKKRNFKDYQENLNIDPNEKVKGEKDDDEAYKLNVPQSDMEIRRNKMKKLQKRLEKKSEKNKKEVNELNIPIEYVPETKIEDFDLETLAETRVLARKMLRKGQREALIDSSYSRYANDDEEIELPAWFLEDEQKYNYKHMPVTRDEIKNELEYIKSINNRAPKKVLEAKIRKQKRLEKKMKRTNEKVSEIFEQDGISEGMKIQQAKKLYAKSIQQVKNPKKKQTIVAKKFKSGKVNQGSKSTSYVDPRLRKDLNAQKRAGTDKRGNGGRQKSKNRQISRRKKKAHKY</sequence>
<dbReference type="GO" id="GO:0000466">
    <property type="term" value="P:maturation of 5.8S rRNA from tricistronic rRNA transcript (SSU-rRNA, 5.8S rRNA, LSU-rRNA)"/>
    <property type="evidence" value="ECO:0007669"/>
    <property type="project" value="TreeGrafter"/>
</dbReference>
<dbReference type="GO" id="GO:0016435">
    <property type="term" value="F:rRNA (guanine) methyltransferase activity"/>
    <property type="evidence" value="ECO:0007669"/>
    <property type="project" value="TreeGrafter"/>
</dbReference>
<feature type="compositionally biased region" description="Acidic residues" evidence="9">
    <location>
        <begin position="643"/>
        <end position="707"/>
    </location>
</feature>
<feature type="region of interest" description="Disordered" evidence="9">
    <location>
        <begin position="315"/>
        <end position="406"/>
    </location>
</feature>
<feature type="compositionally biased region" description="Basic residues" evidence="9">
    <location>
        <begin position="981"/>
        <end position="998"/>
    </location>
</feature>
<dbReference type="Gene3D" id="3.40.50.150">
    <property type="entry name" value="Vaccinia Virus protein VP39"/>
    <property type="match status" value="1"/>
</dbReference>
<dbReference type="GO" id="GO:0008650">
    <property type="term" value="F:rRNA (uridine-2'-O-)-methyltransferase activity"/>
    <property type="evidence" value="ECO:0007669"/>
    <property type="project" value="TreeGrafter"/>
</dbReference>
<dbReference type="GO" id="GO:0030687">
    <property type="term" value="C:preribosome, large subunit precursor"/>
    <property type="evidence" value="ECO:0007669"/>
    <property type="project" value="TreeGrafter"/>
</dbReference>
<keyword evidence="2" id="KW-0690">Ribosome biogenesis</keyword>
<feature type="compositionally biased region" description="Acidic residues" evidence="9">
    <location>
        <begin position="611"/>
        <end position="627"/>
    </location>
</feature>
<dbReference type="PANTHER" id="PTHR10920:SF13">
    <property type="entry name" value="PRE-RRNA 2'-O-RIBOSE RNA METHYLTRANSFERASE FTSJ3"/>
    <property type="match status" value="1"/>
</dbReference>
<feature type="coiled-coil region" evidence="8">
    <location>
        <begin position="751"/>
        <end position="778"/>
    </location>
</feature>
<dbReference type="Proteomes" id="UP000054937">
    <property type="component" value="Unassembled WGS sequence"/>
</dbReference>
<comment type="subcellular location">
    <subcellularLocation>
        <location evidence="1">Nucleus</location>
        <location evidence="1">Nucleolus</location>
    </subcellularLocation>
</comment>
<name>A0A0V0R6V0_PSEPJ</name>
<keyword evidence="6" id="KW-0949">S-adenosyl-L-methionine</keyword>
<evidence type="ECO:0000256" key="8">
    <source>
        <dbReference type="SAM" id="Coils"/>
    </source>
</evidence>
<dbReference type="PANTHER" id="PTHR10920">
    <property type="entry name" value="RIBOSOMAL RNA METHYLTRANSFERASE"/>
    <property type="match status" value="1"/>
</dbReference>
<keyword evidence="14" id="KW-1185">Reference proteome</keyword>
<evidence type="ECO:0000256" key="1">
    <source>
        <dbReference type="ARBA" id="ARBA00004604"/>
    </source>
</evidence>
<evidence type="ECO:0000256" key="4">
    <source>
        <dbReference type="ARBA" id="ARBA00022603"/>
    </source>
</evidence>
<evidence type="ECO:0000256" key="2">
    <source>
        <dbReference type="ARBA" id="ARBA00022517"/>
    </source>
</evidence>
<evidence type="ECO:0000256" key="7">
    <source>
        <dbReference type="ARBA" id="ARBA00023242"/>
    </source>
</evidence>
<dbReference type="InterPro" id="IPR012920">
    <property type="entry name" value="rRNA_MeTfrase_SPB1-like_C"/>
</dbReference>
<evidence type="ECO:0008006" key="15">
    <source>
        <dbReference type="Google" id="ProtNLM"/>
    </source>
</evidence>
<evidence type="ECO:0000256" key="3">
    <source>
        <dbReference type="ARBA" id="ARBA00022552"/>
    </source>
</evidence>
<reference evidence="13 14" key="1">
    <citation type="journal article" date="2015" name="Sci. Rep.">
        <title>Genome of the facultative scuticociliatosis pathogen Pseudocohnilembus persalinus provides insight into its virulence through horizontal gene transfer.</title>
        <authorList>
            <person name="Xiong J."/>
            <person name="Wang G."/>
            <person name="Cheng J."/>
            <person name="Tian M."/>
            <person name="Pan X."/>
            <person name="Warren A."/>
            <person name="Jiang C."/>
            <person name="Yuan D."/>
            <person name="Miao W."/>
        </authorList>
    </citation>
    <scope>NUCLEOTIDE SEQUENCE [LARGE SCALE GENOMIC DNA]</scope>
    <source>
        <strain evidence="13">36N120E</strain>
    </source>
</reference>
<dbReference type="FunFam" id="3.40.50.150:FF:000004">
    <property type="entry name" value="AdoMet-dependent rRNA methyltransferase SPB1"/>
    <property type="match status" value="1"/>
</dbReference>
<dbReference type="Pfam" id="PF01728">
    <property type="entry name" value="FtsJ"/>
    <property type="match status" value="1"/>
</dbReference>
<evidence type="ECO:0000313" key="13">
    <source>
        <dbReference type="EMBL" id="KRX10206.1"/>
    </source>
</evidence>
<protein>
    <recommendedName>
        <fullName evidence="15">2'-O-ribose RNA methyltransferase SPB1 homolog</fullName>
    </recommendedName>
</protein>
<evidence type="ECO:0000259" key="11">
    <source>
        <dbReference type="Pfam" id="PF07780"/>
    </source>
</evidence>
<comment type="caution">
    <text evidence="13">The sequence shown here is derived from an EMBL/GenBank/DDBJ whole genome shotgun (WGS) entry which is preliminary data.</text>
</comment>
<dbReference type="SUPFAM" id="SSF53335">
    <property type="entry name" value="S-adenosyl-L-methionine-dependent methyltransferases"/>
    <property type="match status" value="1"/>
</dbReference>
<keyword evidence="8" id="KW-0175">Coiled coil</keyword>
<dbReference type="OrthoDB" id="1287559at2759"/>
<evidence type="ECO:0000256" key="5">
    <source>
        <dbReference type="ARBA" id="ARBA00022679"/>
    </source>
</evidence>
<evidence type="ECO:0000259" key="10">
    <source>
        <dbReference type="Pfam" id="PF01728"/>
    </source>
</evidence>
<feature type="compositionally biased region" description="Basic and acidic residues" evidence="9">
    <location>
        <begin position="504"/>
        <end position="519"/>
    </location>
</feature>
<dbReference type="FunCoup" id="A0A0V0R6V0">
    <property type="interactions" value="334"/>
</dbReference>
<dbReference type="EMBL" id="LDAU01000036">
    <property type="protein sequence ID" value="KRX10206.1"/>
    <property type="molecule type" value="Genomic_DNA"/>
</dbReference>
<dbReference type="Pfam" id="PF07780">
    <property type="entry name" value="Spb1_C"/>
    <property type="match status" value="1"/>
</dbReference>
<dbReference type="GO" id="GO:0000463">
    <property type="term" value="P:maturation of LSU-rRNA from tricistronic rRNA transcript (SSU-rRNA, 5.8S rRNA, LSU-rRNA)"/>
    <property type="evidence" value="ECO:0007669"/>
    <property type="project" value="TreeGrafter"/>
</dbReference>